<keyword evidence="2" id="KW-0808">Transferase</keyword>
<dbReference type="AlphaFoldDB" id="A0A8T2NGL1"/>
<evidence type="ECO:0000256" key="3">
    <source>
        <dbReference type="ARBA" id="ARBA00022691"/>
    </source>
</evidence>
<proteinExistence type="predicted"/>
<evidence type="ECO:0000256" key="4">
    <source>
        <dbReference type="SAM" id="MobiDB-lite"/>
    </source>
</evidence>
<dbReference type="OrthoDB" id="7848332at2759"/>
<keyword evidence="3" id="KW-0949">S-adenosyl-L-methionine</keyword>
<dbReference type="SUPFAM" id="SSF53335">
    <property type="entry name" value="S-adenosyl-L-methionine-dependent methyltransferases"/>
    <property type="match status" value="1"/>
</dbReference>
<feature type="region of interest" description="Disordered" evidence="4">
    <location>
        <begin position="198"/>
        <end position="229"/>
    </location>
</feature>
<accession>A0A8T2NGL1</accession>
<organism evidence="6 7">
    <name type="scientific">Albula glossodonta</name>
    <name type="common">roundjaw bonefish</name>
    <dbReference type="NCBI Taxonomy" id="121402"/>
    <lineage>
        <taxon>Eukaryota</taxon>
        <taxon>Metazoa</taxon>
        <taxon>Chordata</taxon>
        <taxon>Craniata</taxon>
        <taxon>Vertebrata</taxon>
        <taxon>Euteleostomi</taxon>
        <taxon>Actinopterygii</taxon>
        <taxon>Neopterygii</taxon>
        <taxon>Teleostei</taxon>
        <taxon>Albuliformes</taxon>
        <taxon>Albulidae</taxon>
        <taxon>Albula</taxon>
    </lineage>
</organism>
<dbReference type="PANTHER" id="PTHR11006:SF53">
    <property type="entry name" value="PROTEIN ARGININE N-METHYLTRANSFERASE 3"/>
    <property type="match status" value="1"/>
</dbReference>
<dbReference type="Pfam" id="PF22528">
    <property type="entry name" value="PRMT_C"/>
    <property type="match status" value="1"/>
</dbReference>
<feature type="compositionally biased region" description="Basic and acidic residues" evidence="4">
    <location>
        <begin position="220"/>
        <end position="229"/>
    </location>
</feature>
<dbReference type="GO" id="GO:0005634">
    <property type="term" value="C:nucleus"/>
    <property type="evidence" value="ECO:0007669"/>
    <property type="project" value="TreeGrafter"/>
</dbReference>
<dbReference type="InterPro" id="IPR025799">
    <property type="entry name" value="Arg_MeTrfase"/>
</dbReference>
<evidence type="ECO:0000256" key="2">
    <source>
        <dbReference type="ARBA" id="ARBA00022679"/>
    </source>
</evidence>
<dbReference type="GO" id="GO:0016274">
    <property type="term" value="F:protein-arginine N-methyltransferase activity"/>
    <property type="evidence" value="ECO:0007669"/>
    <property type="project" value="InterPro"/>
</dbReference>
<dbReference type="EMBL" id="JAFBMS010000115">
    <property type="protein sequence ID" value="KAG9335587.1"/>
    <property type="molecule type" value="Genomic_DNA"/>
</dbReference>
<dbReference type="GO" id="GO:0042054">
    <property type="term" value="F:histone methyltransferase activity"/>
    <property type="evidence" value="ECO:0007669"/>
    <property type="project" value="TreeGrafter"/>
</dbReference>
<reference evidence="6" key="1">
    <citation type="thesis" date="2021" institute="BYU ScholarsArchive" country="Provo, UT, USA">
        <title>Applications of and Algorithms for Genome Assembly and Genomic Analyses with an Emphasis on Marine Teleosts.</title>
        <authorList>
            <person name="Pickett B.D."/>
        </authorList>
    </citation>
    <scope>NUCLEOTIDE SEQUENCE</scope>
    <source>
        <strain evidence="6">HI-2016</strain>
    </source>
</reference>
<dbReference type="PANTHER" id="PTHR11006">
    <property type="entry name" value="PROTEIN ARGININE N-METHYLTRANSFERASE"/>
    <property type="match status" value="1"/>
</dbReference>
<evidence type="ECO:0000256" key="1">
    <source>
        <dbReference type="ARBA" id="ARBA00022603"/>
    </source>
</evidence>
<name>A0A8T2NGL1_9TELE</name>
<evidence type="ECO:0000259" key="5">
    <source>
        <dbReference type="Pfam" id="PF22528"/>
    </source>
</evidence>
<keyword evidence="1" id="KW-0489">Methyltransferase</keyword>
<dbReference type="InterPro" id="IPR055135">
    <property type="entry name" value="PRMT_dom"/>
</dbReference>
<evidence type="ECO:0000313" key="6">
    <source>
        <dbReference type="EMBL" id="KAG9335587.1"/>
    </source>
</evidence>
<evidence type="ECO:0000313" key="7">
    <source>
        <dbReference type="Proteomes" id="UP000824540"/>
    </source>
</evidence>
<dbReference type="Gene3D" id="2.70.160.11">
    <property type="entry name" value="Hnrnp arginine n-methyltransferase1"/>
    <property type="match status" value="1"/>
</dbReference>
<dbReference type="InterPro" id="IPR029063">
    <property type="entry name" value="SAM-dependent_MTases_sf"/>
</dbReference>
<dbReference type="GO" id="GO:0032259">
    <property type="term" value="P:methylation"/>
    <property type="evidence" value="ECO:0007669"/>
    <property type="project" value="UniProtKB-KW"/>
</dbReference>
<dbReference type="PROSITE" id="PS51257">
    <property type="entry name" value="PROKAR_LIPOPROTEIN"/>
    <property type="match status" value="1"/>
</dbReference>
<keyword evidence="7" id="KW-1185">Reference proteome</keyword>
<dbReference type="Proteomes" id="UP000824540">
    <property type="component" value="Unassembled WGS sequence"/>
</dbReference>
<protein>
    <recommendedName>
        <fullName evidence="5">Protein arginine N-methyltransferase domain-containing protein</fullName>
    </recommendedName>
</protein>
<feature type="domain" description="Protein arginine N-methyltransferase" evidence="5">
    <location>
        <begin position="26"/>
        <end position="86"/>
    </location>
</feature>
<gene>
    <name evidence="6" type="ORF">JZ751_004425</name>
</gene>
<comment type="caution">
    <text evidence="6">The sequence shown here is derived from an EMBL/GenBank/DDBJ whole genome shotgun (WGS) entry which is preliminary data.</text>
</comment>
<sequence length="229" mass="25008">MLWEKGLTFPSVFVSSCLSTHSVYPDRCTISLAAVGDTQKHQEHIGFWDDVYGFKMACMKKTVVPEAMVEVLKPETLISEPTVIKDKLLPASPEVGVRSPASPLLAIVRGPIGEATIVQPQRGSIQARTDCTLTMSSSNITGSVQLVVRPQCEKKRERRHKSWRSHMLNFSSHSCQGGCCSELRSKTAREMGKIVKWNGEKAEPGPGCSVGASATGRSLEQGDKNKAKH</sequence>